<dbReference type="AlphaFoldDB" id="A0A9P5D4H0"/>
<evidence type="ECO:0000313" key="2">
    <source>
        <dbReference type="Proteomes" id="UP000749293"/>
    </source>
</evidence>
<keyword evidence="2" id="KW-1185">Reference proteome</keyword>
<dbReference type="EMBL" id="JAANYQ010000012">
    <property type="protein sequence ID" value="KAF4121489.1"/>
    <property type="molecule type" value="Genomic_DNA"/>
</dbReference>
<dbReference type="Proteomes" id="UP000749293">
    <property type="component" value="Unassembled WGS sequence"/>
</dbReference>
<gene>
    <name evidence="1" type="ORF">GMORB2_1896</name>
</gene>
<protein>
    <submittedName>
        <fullName evidence="1">Uncharacterized protein</fullName>
    </submittedName>
</protein>
<accession>A0A9P5D4H0</accession>
<comment type="caution">
    <text evidence="1">The sequence shown here is derived from an EMBL/GenBank/DDBJ whole genome shotgun (WGS) entry which is preliminary data.</text>
</comment>
<proteinExistence type="predicted"/>
<dbReference type="GeneID" id="55968126"/>
<sequence length="226" mass="24206">MPRDVVDPLSHACSLNALSAISSVTCQLSTAELSMPLTKRLLMKRAGAAEWQPGERVSMVQLYMPSIDTLDASGMRHDSPQICINSLGPHTILTGDRLRMARQYTVAIMRTMRYTGSGTSAGGEFRSMTTVLAGLESCFLVLPGGDWEDSPSFLPDGDPVFDEPPATEEGALIDSYRGTLSGNCLIASNMPDTKAITCWICPPVASRGSESTASNMLLALSRIMAV</sequence>
<dbReference type="RefSeq" id="XP_035320141.1">
    <property type="nucleotide sequence ID" value="XM_035463877.1"/>
</dbReference>
<name>A0A9P5D4H0_9HYPO</name>
<evidence type="ECO:0000313" key="1">
    <source>
        <dbReference type="EMBL" id="KAF4121489.1"/>
    </source>
</evidence>
<reference evidence="1" key="1">
    <citation type="submission" date="2020-03" db="EMBL/GenBank/DDBJ databases">
        <title>Site-based positive gene gene selection in Geosmithia morbida across the United States reveals a broad range of putative effectors and factors for local host and environmental adapation.</title>
        <authorList>
            <person name="Onufrak A."/>
            <person name="Murdoch R.W."/>
            <person name="Gazis R."/>
            <person name="Huff M."/>
            <person name="Staton M."/>
            <person name="Klingeman W."/>
            <person name="Hadziabdic D."/>
        </authorList>
    </citation>
    <scope>NUCLEOTIDE SEQUENCE</scope>
    <source>
        <strain evidence="1">1262</strain>
    </source>
</reference>
<organism evidence="1 2">
    <name type="scientific">Geosmithia morbida</name>
    <dbReference type="NCBI Taxonomy" id="1094350"/>
    <lineage>
        <taxon>Eukaryota</taxon>
        <taxon>Fungi</taxon>
        <taxon>Dikarya</taxon>
        <taxon>Ascomycota</taxon>
        <taxon>Pezizomycotina</taxon>
        <taxon>Sordariomycetes</taxon>
        <taxon>Hypocreomycetidae</taxon>
        <taxon>Hypocreales</taxon>
        <taxon>Bionectriaceae</taxon>
        <taxon>Geosmithia</taxon>
    </lineage>
</organism>